<dbReference type="EMBL" id="NBII01000001">
    <property type="protein sequence ID" value="PAV24329.1"/>
    <property type="molecule type" value="Genomic_DNA"/>
</dbReference>
<dbReference type="GO" id="GO:0008418">
    <property type="term" value="F:protein-N-terminal asparagine amidohydrolase activity"/>
    <property type="evidence" value="ECO:0007669"/>
    <property type="project" value="UniProtKB-UniRule"/>
</dbReference>
<evidence type="ECO:0000256" key="1">
    <source>
        <dbReference type="ARBA" id="ARBA00008985"/>
    </source>
</evidence>
<evidence type="ECO:0000256" key="8">
    <source>
        <dbReference type="RuleBase" id="RU367082"/>
    </source>
</evidence>
<comment type="subunit">
    <text evidence="2 8">Monomer.</text>
</comment>
<comment type="caution">
    <text evidence="10">The sequence shown here is derived from an EMBL/GenBank/DDBJ whole genome shotgun (WGS) entry which is preliminary data.</text>
</comment>
<accession>A0A286UXK2</accession>
<dbReference type="Proteomes" id="UP000217199">
    <property type="component" value="Unassembled WGS sequence"/>
</dbReference>
<dbReference type="OrthoDB" id="191192at2759"/>
<evidence type="ECO:0000256" key="3">
    <source>
        <dbReference type="ARBA" id="ARBA00012718"/>
    </source>
</evidence>
<evidence type="ECO:0000313" key="10">
    <source>
        <dbReference type="EMBL" id="PAV24329.1"/>
    </source>
</evidence>
<proteinExistence type="inferred from homology"/>
<organism evidence="10 11">
    <name type="scientific">Pyrrhoderma noxium</name>
    <dbReference type="NCBI Taxonomy" id="2282107"/>
    <lineage>
        <taxon>Eukaryota</taxon>
        <taxon>Fungi</taxon>
        <taxon>Dikarya</taxon>
        <taxon>Basidiomycota</taxon>
        <taxon>Agaricomycotina</taxon>
        <taxon>Agaricomycetes</taxon>
        <taxon>Hymenochaetales</taxon>
        <taxon>Hymenochaetaceae</taxon>
        <taxon>Pyrrhoderma</taxon>
    </lineage>
</organism>
<dbReference type="InterPro" id="IPR037132">
    <property type="entry name" value="N_Gln_amidohydro_ab_roll_sf"/>
</dbReference>
<comment type="similarity">
    <text evidence="1 8">Belongs to the NTAQ1 family.</text>
</comment>
<dbReference type="Gene3D" id="3.10.620.10">
    <property type="entry name" value="Protein N-terminal glutamine amidohydrolase, alpha beta roll"/>
    <property type="match status" value="1"/>
</dbReference>
<feature type="domain" description="Protein N-terminal glutamine amidohydrolase alpha beta roll" evidence="9">
    <location>
        <begin position="59"/>
        <end position="275"/>
    </location>
</feature>
<dbReference type="Pfam" id="PF09764">
    <property type="entry name" value="Nt_Gln_amidase"/>
    <property type="match status" value="1"/>
</dbReference>
<dbReference type="InParanoid" id="A0A286UXK2"/>
<keyword evidence="11" id="KW-1185">Reference proteome</keyword>
<dbReference type="GO" id="GO:0005829">
    <property type="term" value="C:cytosol"/>
    <property type="evidence" value="ECO:0007669"/>
    <property type="project" value="TreeGrafter"/>
</dbReference>
<dbReference type="InterPro" id="IPR023128">
    <property type="entry name" value="Prot_N_Gln_amidohydro_ab_roll"/>
</dbReference>
<reference evidence="10 11" key="1">
    <citation type="journal article" date="2017" name="Mol. Ecol.">
        <title>Comparative and population genomic landscape of Phellinus noxius: A hypervariable fungus causing root rot in trees.</title>
        <authorList>
            <person name="Chung C.L."/>
            <person name="Lee T.J."/>
            <person name="Akiba M."/>
            <person name="Lee H.H."/>
            <person name="Kuo T.H."/>
            <person name="Liu D."/>
            <person name="Ke H.M."/>
            <person name="Yokoi T."/>
            <person name="Roa M.B."/>
            <person name="Lu M.J."/>
            <person name="Chang Y.Y."/>
            <person name="Ann P.J."/>
            <person name="Tsai J.N."/>
            <person name="Chen C.Y."/>
            <person name="Tzean S.S."/>
            <person name="Ota Y."/>
            <person name="Hattori T."/>
            <person name="Sahashi N."/>
            <person name="Liou R.F."/>
            <person name="Kikuchi T."/>
            <person name="Tsai I.J."/>
        </authorList>
    </citation>
    <scope>NUCLEOTIDE SEQUENCE [LARGE SCALE GENOMIC DNA]</scope>
    <source>
        <strain evidence="10 11">FFPRI411160</strain>
    </source>
</reference>
<evidence type="ECO:0000259" key="9">
    <source>
        <dbReference type="Pfam" id="PF09764"/>
    </source>
</evidence>
<name>A0A286UXK2_9AGAM</name>
<evidence type="ECO:0000256" key="6">
    <source>
        <dbReference type="ARBA" id="ARBA00029677"/>
    </source>
</evidence>
<evidence type="ECO:0000313" key="11">
    <source>
        <dbReference type="Proteomes" id="UP000217199"/>
    </source>
</evidence>
<evidence type="ECO:0000256" key="4">
    <source>
        <dbReference type="ARBA" id="ARBA00021247"/>
    </source>
</evidence>
<sequence>MCGLYLLWTDSSIFLYPFPSNSCAACTIPSLCDLSSFLMPNATSHKHSIPPLFPIHSTYTAFYCEENVYLLTKQFLENEEIRGLWDVFAVFISNSTRTVALWKQKLQENVVIWDYHVILVIRPKPRFESDDEESDRKLKQDILGKAWVYDFDTSLERPCTWSEYIAQTFPYSTRDTVWTIKEMYRSLFRVVPGQEYLDWFASDRSHMVEEEDENIFTRQEPDKPIVYKSRPPPYPVIVGIRARDAGILNNLMASFVDMDAKNGGVGDVYTLEGVAGFFGESAV</sequence>
<evidence type="ECO:0000256" key="2">
    <source>
        <dbReference type="ARBA" id="ARBA00011245"/>
    </source>
</evidence>
<dbReference type="AlphaFoldDB" id="A0A286UXK2"/>
<dbReference type="PANTHER" id="PTHR13035:SF0">
    <property type="entry name" value="PROTEIN N-TERMINAL GLUTAMINE AMIDOHYDROLASE"/>
    <property type="match status" value="1"/>
</dbReference>
<dbReference type="GO" id="GO:0070773">
    <property type="term" value="F:protein-N-terminal glutamine amidohydrolase activity"/>
    <property type="evidence" value="ECO:0007669"/>
    <property type="project" value="UniProtKB-UniRule"/>
</dbReference>
<protein>
    <recommendedName>
        <fullName evidence="4 8">Protein N-terminal glutamine amidohydrolase</fullName>
        <ecNumber evidence="3 8">3.5.1.122</ecNumber>
    </recommendedName>
    <alternativeName>
        <fullName evidence="6 8">Protein NH2-terminal glutamine deamidase</fullName>
    </alternativeName>
</protein>
<evidence type="ECO:0000256" key="5">
    <source>
        <dbReference type="ARBA" id="ARBA00022801"/>
    </source>
</evidence>
<keyword evidence="5 8" id="KW-0378">Hydrolase</keyword>
<dbReference type="GO" id="GO:0005634">
    <property type="term" value="C:nucleus"/>
    <property type="evidence" value="ECO:0007669"/>
    <property type="project" value="TreeGrafter"/>
</dbReference>
<comment type="function">
    <text evidence="8">Mediates the side-chain deamidation of N-terminal glutamine residues to glutamate, an important step in N-end rule pathway of protein degradation. Conversion of the resulting N-terminal glutamine to glutamate renders the protein susceptible to arginylation, polyubiquitination and degradation as specified by the N-end rule. Does not act on substrates with internal or C-terminal glutamine and does not act on non-glutamine residues in any position.</text>
</comment>
<dbReference type="PANTHER" id="PTHR13035">
    <property type="entry name" value="PROTEIN N-TERMINAL GLUTAMINE AMIDOHYDROLASE"/>
    <property type="match status" value="1"/>
</dbReference>
<comment type="catalytic activity">
    <reaction evidence="7 8">
        <text>N-terminal L-glutaminyl-[protein] + H2O = N-terminal L-glutamyl-[protein] + NH4(+)</text>
        <dbReference type="Rhea" id="RHEA:50680"/>
        <dbReference type="Rhea" id="RHEA-COMP:12668"/>
        <dbReference type="Rhea" id="RHEA-COMP:12777"/>
        <dbReference type="ChEBI" id="CHEBI:15377"/>
        <dbReference type="ChEBI" id="CHEBI:28938"/>
        <dbReference type="ChEBI" id="CHEBI:64721"/>
        <dbReference type="ChEBI" id="CHEBI:64722"/>
        <dbReference type="EC" id="3.5.1.122"/>
    </reaction>
</comment>
<dbReference type="EC" id="3.5.1.122" evidence="3 8"/>
<gene>
    <name evidence="10" type="ORF">PNOK_0139700</name>
</gene>
<dbReference type="InterPro" id="IPR039733">
    <property type="entry name" value="NTAQ1"/>
</dbReference>
<evidence type="ECO:0000256" key="7">
    <source>
        <dbReference type="ARBA" id="ARBA00048768"/>
    </source>
</evidence>